<protein>
    <submittedName>
        <fullName evidence="8">Iron-sulfur cluster-binding protein</fullName>
    </submittedName>
</protein>
<dbReference type="InterPro" id="IPR024185">
    <property type="entry name" value="FTHF_cligase-like_sf"/>
</dbReference>
<dbReference type="Pfam" id="PF02754">
    <property type="entry name" value="CCG"/>
    <property type="match status" value="2"/>
</dbReference>
<dbReference type="InterPro" id="IPR037171">
    <property type="entry name" value="NagB/RpiA_transferase-like"/>
</dbReference>
<dbReference type="GO" id="GO:0051539">
    <property type="term" value="F:4 iron, 4 sulfur cluster binding"/>
    <property type="evidence" value="ECO:0007669"/>
    <property type="project" value="UniProtKB-KW"/>
</dbReference>
<dbReference type="Proteomes" id="UP000199411">
    <property type="component" value="Unassembled WGS sequence"/>
</dbReference>
<evidence type="ECO:0000313" key="9">
    <source>
        <dbReference type="Proteomes" id="UP000199411"/>
    </source>
</evidence>
<feature type="domain" description="LUD" evidence="5">
    <location>
        <begin position="63"/>
        <end position="259"/>
    </location>
</feature>
<dbReference type="GO" id="GO:0016491">
    <property type="term" value="F:oxidoreductase activity"/>
    <property type="evidence" value="ECO:0007669"/>
    <property type="project" value="UniProtKB-ARBA"/>
</dbReference>
<keyword evidence="3" id="KW-0677">Repeat</keyword>
<dbReference type="Gene3D" id="3.40.50.10420">
    <property type="entry name" value="NagB/RpiA/CoA transferase-like"/>
    <property type="match status" value="1"/>
</dbReference>
<dbReference type="PANTHER" id="PTHR47153:SF2">
    <property type="entry name" value="LACTATE UTILIZATION PROTEIN B"/>
    <property type="match status" value="1"/>
</dbReference>
<organism evidence="8 9">
    <name type="scientific">Desulfurella multipotens</name>
    <dbReference type="NCBI Taxonomy" id="79269"/>
    <lineage>
        <taxon>Bacteria</taxon>
        <taxon>Pseudomonadati</taxon>
        <taxon>Campylobacterota</taxon>
        <taxon>Desulfurellia</taxon>
        <taxon>Desulfurellales</taxon>
        <taxon>Desulfurellaceae</taxon>
        <taxon>Desulfurella</taxon>
    </lineage>
</organism>
<feature type="domain" description="Cysteine-rich" evidence="6">
    <location>
        <begin position="558"/>
        <end position="642"/>
    </location>
</feature>
<dbReference type="Pfam" id="PF13183">
    <property type="entry name" value="Fer4_8"/>
    <property type="match status" value="1"/>
</dbReference>
<evidence type="ECO:0000256" key="2">
    <source>
        <dbReference type="ARBA" id="ARBA00022485"/>
    </source>
</evidence>
<dbReference type="EMBL" id="FMYU01000001">
    <property type="protein sequence ID" value="SDC00453.1"/>
    <property type="molecule type" value="Genomic_DNA"/>
</dbReference>
<dbReference type="Gene3D" id="1.10.1060.10">
    <property type="entry name" value="Alpha-helical ferredoxin"/>
    <property type="match status" value="1"/>
</dbReference>
<evidence type="ECO:0000256" key="4">
    <source>
        <dbReference type="ARBA" id="ARBA00022982"/>
    </source>
</evidence>
<evidence type="ECO:0000259" key="7">
    <source>
        <dbReference type="Pfam" id="PF13183"/>
    </source>
</evidence>
<name>A0A1G6I249_9BACT</name>
<sequence length="667" mass="75301">MKEEDLVNDKFLQDALSRLETNYFQKRKYLEKIFDYDNYKNITQTIKQKNIKNLKSNTLALFENLKRKNIDVVYAQDSAEACNAILNILQKHNVKCVVKSKSLTTEEIHLNEFLKQNGIDAFETDLGEWLVQIANQPSTHMTAPAIHMSREKIQNLLNEKFGANLSNDLDELVQFSKNKIREYFNYTNVGIFGSNVVTKDGLFFIISNEGNVEHVILKDINICVIGIDKIVDNIEEALTIVDFLPKAATAQLSTSYVDCFEKPFGEFHVILLDNGRSKLSKNNEFSPILQCIRCGACQNACCVYTTVSGLAFRGDAYAGPIGVLLSYLTNYPDIGEFANYCLGCMACDSICSSKIPIQSLILKIKSKHPKNSLIKDKILDSLTNYSMLRFSITILSKLFKNQMKFNNKTLDEYFGFDFRVFPKPNKKSFDLIKTQKSNIGLFAGCAVNIFYDDLGNDCLSLAKKLNINISVIKQSACCGAACYYNGKQSQAVNSAKKVSTQIEQYDEVIFLDPHCQHMIERDYFELAGIDLNAALVDASSYFLKKIDKNKLKPLNKKITYHHPCHLLRGLKTSLILESFIKEIEPKFVNLNESDKCCGFAGSYSIMHKSISKKLVEKKVNNIVDTDAEIVITACPGCIMQIQGFIQNKGLNIKVMHFVSYLNEILGG</sequence>
<evidence type="ECO:0000259" key="6">
    <source>
        <dbReference type="Pfam" id="PF02754"/>
    </source>
</evidence>
<dbReference type="AlphaFoldDB" id="A0A1G6I249"/>
<dbReference type="GO" id="GO:0006089">
    <property type="term" value="P:lactate metabolic process"/>
    <property type="evidence" value="ECO:0007669"/>
    <property type="project" value="InterPro"/>
</dbReference>
<keyword evidence="9" id="KW-1185">Reference proteome</keyword>
<keyword evidence="2" id="KW-0479">Metal-binding</keyword>
<dbReference type="InterPro" id="IPR017896">
    <property type="entry name" value="4Fe4S_Fe-S-bd"/>
</dbReference>
<accession>A0A1G6I249</accession>
<keyword evidence="4" id="KW-0249">Electron transport</keyword>
<dbReference type="InterPro" id="IPR003741">
    <property type="entry name" value="LUD_dom"/>
</dbReference>
<dbReference type="PANTHER" id="PTHR47153">
    <property type="entry name" value="LACTATE UTILIZATION PROTEIN B"/>
    <property type="match status" value="1"/>
</dbReference>
<dbReference type="Pfam" id="PF02589">
    <property type="entry name" value="LUD_dom"/>
    <property type="match status" value="1"/>
</dbReference>
<gene>
    <name evidence="8" type="ORF">SAMN05660835_00191</name>
</gene>
<evidence type="ECO:0000259" key="5">
    <source>
        <dbReference type="Pfam" id="PF02589"/>
    </source>
</evidence>
<feature type="domain" description="Cysteine-rich" evidence="6">
    <location>
        <begin position="440"/>
        <end position="519"/>
    </location>
</feature>
<evidence type="ECO:0000256" key="3">
    <source>
        <dbReference type="ARBA" id="ARBA00022737"/>
    </source>
</evidence>
<dbReference type="InterPro" id="IPR009051">
    <property type="entry name" value="Helical_ferredxn"/>
</dbReference>
<dbReference type="InterPro" id="IPR004017">
    <property type="entry name" value="Cys_rich_dom"/>
</dbReference>
<keyword evidence="2" id="KW-0408">Iron</keyword>
<feature type="domain" description="4Fe-4S ferredoxin-type" evidence="7">
    <location>
        <begin position="289"/>
        <end position="355"/>
    </location>
</feature>
<evidence type="ECO:0000256" key="1">
    <source>
        <dbReference type="ARBA" id="ARBA00022448"/>
    </source>
</evidence>
<keyword evidence="1" id="KW-0813">Transport</keyword>
<dbReference type="OrthoDB" id="5289041at2"/>
<evidence type="ECO:0000313" key="8">
    <source>
        <dbReference type="EMBL" id="SDC00453.1"/>
    </source>
</evidence>
<proteinExistence type="predicted"/>
<dbReference type="InterPro" id="IPR004452">
    <property type="entry name" value="LutB/LldF"/>
</dbReference>
<reference evidence="9" key="1">
    <citation type="submission" date="2016-10" db="EMBL/GenBank/DDBJ databases">
        <authorList>
            <person name="Varghese N."/>
            <person name="Submissions S."/>
        </authorList>
    </citation>
    <scope>NUCLEOTIDE SEQUENCE [LARGE SCALE GENOMIC DNA]</scope>
    <source>
        <strain evidence="9">DSM 8415</strain>
    </source>
</reference>
<dbReference type="RefSeq" id="WP_092127516.1">
    <property type="nucleotide sequence ID" value="NZ_FMYU01000001.1"/>
</dbReference>
<keyword evidence="2" id="KW-0411">Iron-sulfur</keyword>
<dbReference type="SUPFAM" id="SSF100950">
    <property type="entry name" value="NagB/RpiA/CoA transferase-like"/>
    <property type="match status" value="1"/>
</dbReference>
<dbReference type="SUPFAM" id="SSF46548">
    <property type="entry name" value="alpha-helical ferredoxin"/>
    <property type="match status" value="1"/>
</dbReference>
<keyword evidence="2" id="KW-0004">4Fe-4S</keyword>